<proteinExistence type="predicted"/>
<dbReference type="Proteomes" id="UP000337189">
    <property type="component" value="Unassembled WGS sequence"/>
</dbReference>
<sequence length="66" mass="7022">MTVTIMSFIIRGRGISPQGAGLQFLEDLGLGYLGISIAPGRSRFDACQTLRPNAALISMQTLPDSP</sequence>
<gene>
    <name evidence="1" type="ORF">PCO31110_00341</name>
</gene>
<reference evidence="1 2" key="1">
    <citation type="submission" date="2019-08" db="EMBL/GenBank/DDBJ databases">
        <authorList>
            <person name="Peeters C."/>
        </authorList>
    </citation>
    <scope>NUCLEOTIDE SEQUENCE [LARGE SCALE GENOMIC DNA]</scope>
    <source>
        <strain evidence="1 2">LMG 31110</strain>
    </source>
</reference>
<dbReference type="AlphaFoldDB" id="A0A5E4RQU8"/>
<name>A0A5E4RQU8_9BURK</name>
<dbReference type="EMBL" id="CABPSJ010000001">
    <property type="protein sequence ID" value="VVD65790.1"/>
    <property type="molecule type" value="Genomic_DNA"/>
</dbReference>
<evidence type="ECO:0000313" key="2">
    <source>
        <dbReference type="Proteomes" id="UP000337189"/>
    </source>
</evidence>
<evidence type="ECO:0000313" key="1">
    <source>
        <dbReference type="EMBL" id="VVD65790.1"/>
    </source>
</evidence>
<accession>A0A5E4RQU8</accession>
<protein>
    <submittedName>
        <fullName evidence="1">Uncharacterized protein</fullName>
    </submittedName>
</protein>
<organism evidence="1 2">
    <name type="scientific">Pandoraea communis</name>
    <dbReference type="NCBI Taxonomy" id="2508297"/>
    <lineage>
        <taxon>Bacteria</taxon>
        <taxon>Pseudomonadati</taxon>
        <taxon>Pseudomonadota</taxon>
        <taxon>Betaproteobacteria</taxon>
        <taxon>Burkholderiales</taxon>
        <taxon>Burkholderiaceae</taxon>
        <taxon>Pandoraea</taxon>
    </lineage>
</organism>